<dbReference type="InterPro" id="IPR006675">
    <property type="entry name" value="HDIG_dom"/>
</dbReference>
<dbReference type="InterPro" id="IPR002646">
    <property type="entry name" value="PolA_pol_head_dom"/>
</dbReference>
<dbReference type="EMBL" id="CP102290">
    <property type="protein sequence ID" value="UWP58095.1"/>
    <property type="molecule type" value="Genomic_DNA"/>
</dbReference>
<name>A0ABY5VCB8_9FIRM</name>
<keyword evidence="8 9" id="KW-0694">RNA-binding</keyword>
<evidence type="ECO:0000256" key="9">
    <source>
        <dbReference type="RuleBase" id="RU003953"/>
    </source>
</evidence>
<sequence>MRLRLPPPVWLIIDKLTQNGYEAYAVGGCVRDSVLDRSPDDWDITTSATPKQVKELFCHTVDTGLAHGTVTVLISGEGFEVTTYRIDGKYEDGRHPKDVTFTPNLSEDLKRRDFTINAMAYSPAAGLVDKFGGMQDLQRHRIRCVGEPAQRFNEDALRILRAVRFSAQLGFKIEDNTRKAIQELAPTLSRISAERIQTELVKLLMSPRPAMIREAYETNITAVILPEFDAMMHTSQNNPHHMFSVGEHTLETLRYAEEDRILRIAALLHDVGKPAVRTTDEKGIDHFNGHHKAGAKLTRNILKRLKFDNETTDQVERLVYWHDTRTQPEERLVRRAVYRIGEDLFPRLLKLQYADTMAQSGWYRQEKLRRLEEVGMLFEKIISDQQCISLKTLKLSGGDLIALGMKPGPEIGIVLQEALEQALDDPSRNTREYMLAFAEKRTAGR</sequence>
<keyword evidence="3" id="KW-0819">tRNA processing</keyword>
<dbReference type="InterPro" id="IPR003607">
    <property type="entry name" value="HD/PDEase_dom"/>
</dbReference>
<keyword evidence="4 11" id="KW-0548">Nucleotidyltransferase</keyword>
<dbReference type="Proteomes" id="UP001060164">
    <property type="component" value="Chromosome"/>
</dbReference>
<evidence type="ECO:0000256" key="2">
    <source>
        <dbReference type="ARBA" id="ARBA00022679"/>
    </source>
</evidence>
<dbReference type="SUPFAM" id="SSF81301">
    <property type="entry name" value="Nucleotidyltransferase"/>
    <property type="match status" value="1"/>
</dbReference>
<dbReference type="SMART" id="SM00471">
    <property type="entry name" value="HDc"/>
    <property type="match status" value="1"/>
</dbReference>
<evidence type="ECO:0000313" key="12">
    <source>
        <dbReference type="Proteomes" id="UP001060164"/>
    </source>
</evidence>
<evidence type="ECO:0000256" key="4">
    <source>
        <dbReference type="ARBA" id="ARBA00022695"/>
    </source>
</evidence>
<dbReference type="Pfam" id="PF13735">
    <property type="entry name" value="tRNA_NucTran2_2"/>
    <property type="match status" value="1"/>
</dbReference>
<dbReference type="Gene3D" id="3.30.460.10">
    <property type="entry name" value="Beta Polymerase, domain 2"/>
    <property type="match status" value="1"/>
</dbReference>
<dbReference type="Pfam" id="PF01743">
    <property type="entry name" value="PolyA_pol"/>
    <property type="match status" value="1"/>
</dbReference>
<evidence type="ECO:0000256" key="5">
    <source>
        <dbReference type="ARBA" id="ARBA00022723"/>
    </source>
</evidence>
<dbReference type="CDD" id="cd05398">
    <property type="entry name" value="NT_ClassII-CCAase"/>
    <property type="match status" value="1"/>
</dbReference>
<feature type="domain" description="HD/PDEase" evidence="10">
    <location>
        <begin position="234"/>
        <end position="369"/>
    </location>
</feature>
<keyword evidence="7" id="KW-0460">Magnesium</keyword>
<dbReference type="NCBIfam" id="TIGR00277">
    <property type="entry name" value="HDIG"/>
    <property type="match status" value="1"/>
</dbReference>
<keyword evidence="5" id="KW-0479">Metal-binding</keyword>
<organism evidence="11 12">
    <name type="scientific">Ruminococcus gauvreauii</name>
    <dbReference type="NCBI Taxonomy" id="438033"/>
    <lineage>
        <taxon>Bacteria</taxon>
        <taxon>Bacillati</taxon>
        <taxon>Bacillota</taxon>
        <taxon>Clostridia</taxon>
        <taxon>Eubacteriales</taxon>
        <taxon>Oscillospiraceae</taxon>
        <taxon>Ruminococcus</taxon>
    </lineage>
</organism>
<dbReference type="InterPro" id="IPR043519">
    <property type="entry name" value="NT_sf"/>
</dbReference>
<accession>A0ABY5VCB8</accession>
<dbReference type="PANTHER" id="PTHR46173:SF1">
    <property type="entry name" value="CCA TRNA NUCLEOTIDYLTRANSFERASE 1, MITOCHONDRIAL"/>
    <property type="match status" value="1"/>
</dbReference>
<reference evidence="11" key="1">
    <citation type="journal article" date="2022" name="Cell">
        <title>Design, construction, and in vivo augmentation of a complex gut microbiome.</title>
        <authorList>
            <person name="Cheng A.G."/>
            <person name="Ho P.Y."/>
            <person name="Aranda-Diaz A."/>
            <person name="Jain S."/>
            <person name="Yu F.B."/>
            <person name="Meng X."/>
            <person name="Wang M."/>
            <person name="Iakiviak M."/>
            <person name="Nagashima K."/>
            <person name="Zhao A."/>
            <person name="Murugkar P."/>
            <person name="Patil A."/>
            <person name="Atabakhsh K."/>
            <person name="Weakley A."/>
            <person name="Yan J."/>
            <person name="Brumbaugh A.R."/>
            <person name="Higginbottom S."/>
            <person name="Dimas A."/>
            <person name="Shiver A.L."/>
            <person name="Deutschbauer A."/>
            <person name="Neff N."/>
            <person name="Sonnenburg J.L."/>
            <person name="Huang K.C."/>
            <person name="Fischbach M.A."/>
        </authorList>
    </citation>
    <scope>NUCLEOTIDE SEQUENCE</scope>
    <source>
        <strain evidence="11">DSM 19829</strain>
    </source>
</reference>
<evidence type="ECO:0000313" key="11">
    <source>
        <dbReference type="EMBL" id="UWP58095.1"/>
    </source>
</evidence>
<keyword evidence="12" id="KW-1185">Reference proteome</keyword>
<proteinExistence type="inferred from homology"/>
<evidence type="ECO:0000256" key="3">
    <source>
        <dbReference type="ARBA" id="ARBA00022694"/>
    </source>
</evidence>
<keyword evidence="2 9" id="KW-0808">Transferase</keyword>
<dbReference type="GO" id="GO:0004810">
    <property type="term" value="F:CCA tRNA nucleotidyltransferase activity"/>
    <property type="evidence" value="ECO:0007669"/>
    <property type="project" value="UniProtKB-EC"/>
</dbReference>
<dbReference type="RefSeq" id="WP_028528510.1">
    <property type="nucleotide sequence ID" value="NZ_CABLBR010000012.1"/>
</dbReference>
<evidence type="ECO:0000256" key="1">
    <source>
        <dbReference type="ARBA" id="ARBA00001946"/>
    </source>
</evidence>
<dbReference type="EC" id="2.7.7.72" evidence="11"/>
<evidence type="ECO:0000256" key="7">
    <source>
        <dbReference type="ARBA" id="ARBA00022842"/>
    </source>
</evidence>
<dbReference type="InterPro" id="IPR032810">
    <property type="entry name" value="CCA-adding_enz_C"/>
</dbReference>
<gene>
    <name evidence="11" type="ORF">NQ502_11905</name>
</gene>
<dbReference type="NCBIfam" id="NF009814">
    <property type="entry name" value="PRK13299.1"/>
    <property type="match status" value="1"/>
</dbReference>
<dbReference type="CDD" id="cd00077">
    <property type="entry name" value="HDc"/>
    <property type="match status" value="1"/>
</dbReference>
<dbReference type="InterPro" id="IPR032828">
    <property type="entry name" value="PolyA_RNA-bd"/>
</dbReference>
<dbReference type="PANTHER" id="PTHR46173">
    <property type="entry name" value="CCA TRNA NUCLEOTIDYLTRANSFERASE 1, MITOCHONDRIAL"/>
    <property type="match status" value="1"/>
</dbReference>
<protein>
    <submittedName>
        <fullName evidence="11">CCA tRNA nucleotidyltransferase</fullName>
        <ecNumber evidence="11">2.7.7.72</ecNumber>
    </submittedName>
</protein>
<keyword evidence="6" id="KW-0547">Nucleotide-binding</keyword>
<comment type="cofactor">
    <cofactor evidence="1">
        <name>Mg(2+)</name>
        <dbReference type="ChEBI" id="CHEBI:18420"/>
    </cofactor>
</comment>
<evidence type="ECO:0000256" key="8">
    <source>
        <dbReference type="ARBA" id="ARBA00022884"/>
    </source>
</evidence>
<comment type="similarity">
    <text evidence="9">Belongs to the tRNA nucleotidyltransferase/poly(A) polymerase family.</text>
</comment>
<dbReference type="InterPro" id="IPR050264">
    <property type="entry name" value="Bact_CCA-adding_enz_type3_sf"/>
</dbReference>
<evidence type="ECO:0000259" key="10">
    <source>
        <dbReference type="SMART" id="SM00471"/>
    </source>
</evidence>
<dbReference type="Gene3D" id="1.10.3090.10">
    <property type="entry name" value="cca-adding enzyme, domain 2"/>
    <property type="match status" value="1"/>
</dbReference>
<dbReference type="Gene3D" id="1.10.246.80">
    <property type="match status" value="1"/>
</dbReference>
<dbReference type="Pfam" id="PF12627">
    <property type="entry name" value="PolyA_pol_RNAbd"/>
    <property type="match status" value="1"/>
</dbReference>
<dbReference type="SUPFAM" id="SSF81891">
    <property type="entry name" value="Poly A polymerase C-terminal region-like"/>
    <property type="match status" value="1"/>
</dbReference>
<evidence type="ECO:0000256" key="6">
    <source>
        <dbReference type="ARBA" id="ARBA00022741"/>
    </source>
</evidence>